<dbReference type="AlphaFoldDB" id="A0AAP0LSF8"/>
<dbReference type="GO" id="GO:0005737">
    <property type="term" value="C:cytoplasm"/>
    <property type="evidence" value="ECO:0007669"/>
    <property type="project" value="TreeGrafter"/>
</dbReference>
<comment type="similarity">
    <text evidence="1">Belongs to the BetVI family.</text>
</comment>
<dbReference type="PANTHER" id="PTHR31213:SF201">
    <property type="entry name" value="OS03G0300400 PROTEIN"/>
    <property type="match status" value="1"/>
</dbReference>
<evidence type="ECO:0000256" key="2">
    <source>
        <dbReference type="ARBA" id="ARBA00022821"/>
    </source>
</evidence>
<sequence length="164" mass="18261">MVLGSIVGEYKSPIAVERLWKALICDAHNFMPKALPQVISSIDLLEGDGGVGTIKKFNFTEAVKEFRYVKDRVEIMDNENHVFRYSIVEGGILGFKVNSYVADVTFTSSSDGDCFAKLKIEYESLGDSLLSEEDVRNIKQGILTMVKAAERFLLANPQCLCIRA</sequence>
<dbReference type="InterPro" id="IPR050279">
    <property type="entry name" value="Plant_def-hormone_signal"/>
</dbReference>
<keyword evidence="2" id="KW-0611">Plant defense</keyword>
<comment type="caution">
    <text evidence="5">The sequence shown here is derived from an EMBL/GenBank/DDBJ whole genome shotgun (WGS) entry which is preliminary data.</text>
</comment>
<accession>A0AAP0LSF8</accession>
<evidence type="ECO:0000313" key="5">
    <source>
        <dbReference type="EMBL" id="KAK9182263.1"/>
    </source>
</evidence>
<dbReference type="GO" id="GO:0038023">
    <property type="term" value="F:signaling receptor activity"/>
    <property type="evidence" value="ECO:0007669"/>
    <property type="project" value="InterPro"/>
</dbReference>
<keyword evidence="6" id="KW-1185">Reference proteome</keyword>
<dbReference type="PRINTS" id="PR00634">
    <property type="entry name" value="BETALLERGEN"/>
</dbReference>
<evidence type="ECO:0000313" key="6">
    <source>
        <dbReference type="Proteomes" id="UP001428341"/>
    </source>
</evidence>
<dbReference type="SMART" id="SM01037">
    <property type="entry name" value="Bet_v_1"/>
    <property type="match status" value="1"/>
</dbReference>
<dbReference type="InterPro" id="IPR023393">
    <property type="entry name" value="START-like_dom_sf"/>
</dbReference>
<dbReference type="EMBL" id="JBCGBO010000024">
    <property type="protein sequence ID" value="KAK9182263.1"/>
    <property type="molecule type" value="Genomic_DNA"/>
</dbReference>
<dbReference type="FunFam" id="3.30.530.20:FF:000007">
    <property type="entry name" value="Major pollen allergen Bet v 1-A"/>
    <property type="match status" value="1"/>
</dbReference>
<reference evidence="5 6" key="1">
    <citation type="submission" date="2024-05" db="EMBL/GenBank/DDBJ databases">
        <title>Haplotype-resolved chromosome-level genome assembly of Huyou (Citrus changshanensis).</title>
        <authorList>
            <person name="Miao C."/>
            <person name="Chen W."/>
            <person name="Wu Y."/>
            <person name="Wang L."/>
            <person name="Zhao S."/>
            <person name="Grierson D."/>
            <person name="Xu C."/>
            <person name="Chen K."/>
        </authorList>
    </citation>
    <scope>NUCLEOTIDE SEQUENCE [LARGE SCALE GENOMIC DNA]</scope>
    <source>
        <strain evidence="5">01-14</strain>
        <tissue evidence="5">Leaf</tissue>
    </source>
</reference>
<dbReference type="Pfam" id="PF00407">
    <property type="entry name" value="Bet_v_1"/>
    <property type="match status" value="1"/>
</dbReference>
<dbReference type="GO" id="GO:0004864">
    <property type="term" value="F:protein phosphatase inhibitor activity"/>
    <property type="evidence" value="ECO:0007669"/>
    <property type="project" value="InterPro"/>
</dbReference>
<evidence type="ECO:0000259" key="4">
    <source>
        <dbReference type="SMART" id="SM01037"/>
    </source>
</evidence>
<feature type="domain" description="Bet v I/Major latex protein" evidence="4">
    <location>
        <begin position="5"/>
        <end position="156"/>
    </location>
</feature>
<name>A0AAP0LSF8_9ROSI</name>
<evidence type="ECO:0000256" key="3">
    <source>
        <dbReference type="ARBA" id="ARBA00023265"/>
    </source>
</evidence>
<dbReference type="InterPro" id="IPR024949">
    <property type="entry name" value="Bet_v_I_allergen"/>
</dbReference>
<proteinExistence type="inferred from homology"/>
<dbReference type="GO" id="GO:0009738">
    <property type="term" value="P:abscisic acid-activated signaling pathway"/>
    <property type="evidence" value="ECO:0007669"/>
    <property type="project" value="InterPro"/>
</dbReference>
<protein>
    <recommendedName>
        <fullName evidence="4">Bet v I/Major latex protein domain-containing protein</fullName>
    </recommendedName>
</protein>
<dbReference type="PANTHER" id="PTHR31213">
    <property type="entry name" value="OS08G0374000 PROTEIN-RELATED"/>
    <property type="match status" value="1"/>
</dbReference>
<dbReference type="Proteomes" id="UP001428341">
    <property type="component" value="Unassembled WGS sequence"/>
</dbReference>
<evidence type="ECO:0000256" key="1">
    <source>
        <dbReference type="ARBA" id="ARBA00009744"/>
    </source>
</evidence>
<dbReference type="GO" id="GO:0010427">
    <property type="term" value="F:abscisic acid binding"/>
    <property type="evidence" value="ECO:0007669"/>
    <property type="project" value="InterPro"/>
</dbReference>
<dbReference type="GO" id="GO:0005634">
    <property type="term" value="C:nucleus"/>
    <property type="evidence" value="ECO:0007669"/>
    <property type="project" value="TreeGrafter"/>
</dbReference>
<organism evidence="5 6">
    <name type="scientific">Citrus x changshan-huyou</name>
    <dbReference type="NCBI Taxonomy" id="2935761"/>
    <lineage>
        <taxon>Eukaryota</taxon>
        <taxon>Viridiplantae</taxon>
        <taxon>Streptophyta</taxon>
        <taxon>Embryophyta</taxon>
        <taxon>Tracheophyta</taxon>
        <taxon>Spermatophyta</taxon>
        <taxon>Magnoliopsida</taxon>
        <taxon>eudicotyledons</taxon>
        <taxon>Gunneridae</taxon>
        <taxon>Pentapetalae</taxon>
        <taxon>rosids</taxon>
        <taxon>malvids</taxon>
        <taxon>Sapindales</taxon>
        <taxon>Rutaceae</taxon>
        <taxon>Aurantioideae</taxon>
        <taxon>Citrus</taxon>
    </lineage>
</organism>
<dbReference type="SUPFAM" id="SSF55961">
    <property type="entry name" value="Bet v1-like"/>
    <property type="match status" value="1"/>
</dbReference>
<gene>
    <name evidence="5" type="ORF">WN944_025406</name>
</gene>
<keyword evidence="3" id="KW-0568">Pathogenesis-related protein</keyword>
<dbReference type="CDD" id="cd07816">
    <property type="entry name" value="Bet_v1-like"/>
    <property type="match status" value="1"/>
</dbReference>
<dbReference type="GO" id="GO:0006952">
    <property type="term" value="P:defense response"/>
    <property type="evidence" value="ECO:0007669"/>
    <property type="project" value="UniProtKB-KW"/>
</dbReference>
<dbReference type="InterPro" id="IPR000916">
    <property type="entry name" value="Bet_v_I/MLP"/>
</dbReference>
<dbReference type="Gene3D" id="3.30.530.20">
    <property type="match status" value="1"/>
</dbReference>